<evidence type="ECO:0000256" key="4">
    <source>
        <dbReference type="ARBA" id="ARBA00023125"/>
    </source>
</evidence>
<dbReference type="PANTHER" id="PTHR14513:SF0">
    <property type="entry name" value="PROTECTION OF TELOMERES PROTEIN 1"/>
    <property type="match status" value="1"/>
</dbReference>
<dbReference type="GO" id="GO:0098505">
    <property type="term" value="F:G-rich strand telomeric DNA binding"/>
    <property type="evidence" value="ECO:0007669"/>
    <property type="project" value="TreeGrafter"/>
</dbReference>
<keyword evidence="4" id="KW-0238">DNA-binding</keyword>
<dbReference type="Pfam" id="PF02765">
    <property type="entry name" value="POT1"/>
    <property type="match status" value="1"/>
</dbReference>
<dbReference type="InterPro" id="IPR057620">
    <property type="entry name" value="POT1A/B-like_OB"/>
</dbReference>
<evidence type="ECO:0000256" key="2">
    <source>
        <dbReference type="ARBA" id="ARBA00022454"/>
    </source>
</evidence>
<evidence type="ECO:0000256" key="3">
    <source>
        <dbReference type="ARBA" id="ARBA00022895"/>
    </source>
</evidence>
<dbReference type="InterPro" id="IPR011564">
    <property type="entry name" value="Telomer_end-bd_POT1/Cdc13"/>
</dbReference>
<dbReference type="AlphaFoldDB" id="A0A6U9QXF5"/>
<dbReference type="InterPro" id="IPR028389">
    <property type="entry name" value="POT1"/>
</dbReference>
<dbReference type="InterPro" id="IPR012340">
    <property type="entry name" value="NA-bd_OB-fold"/>
</dbReference>
<dbReference type="SUPFAM" id="SSF50249">
    <property type="entry name" value="Nucleic acid-binding proteins"/>
    <property type="match status" value="2"/>
</dbReference>
<keyword evidence="2" id="KW-0158">Chromosome</keyword>
<dbReference type="Pfam" id="PF25507">
    <property type="entry name" value="OB_POT1A"/>
    <property type="match status" value="1"/>
</dbReference>
<dbReference type="Gene3D" id="2.40.50.140">
    <property type="entry name" value="Nucleic acid-binding proteins"/>
    <property type="match status" value="1"/>
</dbReference>
<dbReference type="EMBL" id="HBIS01004777">
    <property type="protein sequence ID" value="CAE0610517.1"/>
    <property type="molecule type" value="Transcribed_RNA"/>
</dbReference>
<protein>
    <recommendedName>
        <fullName evidence="5">Telomeric single stranded DNA binding POT1/Cdc13 domain-containing protein</fullName>
    </recommendedName>
</protein>
<gene>
    <name evidence="6" type="ORF">PSAL00342_LOCUS4352</name>
    <name evidence="7" type="ORF">PSAL00342_LOCUS4355</name>
</gene>
<comment type="subcellular location">
    <subcellularLocation>
        <location evidence="1">Chromosome</location>
        <location evidence="1">Telomere</location>
    </subcellularLocation>
</comment>
<evidence type="ECO:0000259" key="5">
    <source>
        <dbReference type="SMART" id="SM00976"/>
    </source>
</evidence>
<organism evidence="7">
    <name type="scientific">Picocystis salinarum</name>
    <dbReference type="NCBI Taxonomy" id="88271"/>
    <lineage>
        <taxon>Eukaryota</taxon>
        <taxon>Viridiplantae</taxon>
        <taxon>Chlorophyta</taxon>
        <taxon>Picocystophyceae</taxon>
        <taxon>Picocystales</taxon>
        <taxon>Picocystaceae</taxon>
        <taxon>Picocystis</taxon>
    </lineage>
</organism>
<dbReference type="CDD" id="cd04497">
    <property type="entry name" value="hPOT1_OB1_like"/>
    <property type="match status" value="1"/>
</dbReference>
<dbReference type="EMBL" id="HBIS01004780">
    <property type="protein sequence ID" value="CAE0610520.1"/>
    <property type="molecule type" value="Transcribed_RNA"/>
</dbReference>
<dbReference type="GO" id="GO:0016233">
    <property type="term" value="P:telomere capping"/>
    <property type="evidence" value="ECO:0007669"/>
    <property type="project" value="TreeGrafter"/>
</dbReference>
<evidence type="ECO:0000313" key="7">
    <source>
        <dbReference type="EMBL" id="CAE0610520.1"/>
    </source>
</evidence>
<reference evidence="7" key="1">
    <citation type="submission" date="2021-01" db="EMBL/GenBank/DDBJ databases">
        <authorList>
            <person name="Corre E."/>
            <person name="Pelletier E."/>
            <person name="Niang G."/>
            <person name="Scheremetjew M."/>
            <person name="Finn R."/>
            <person name="Kale V."/>
            <person name="Holt S."/>
            <person name="Cochrane G."/>
            <person name="Meng A."/>
            <person name="Brown T."/>
            <person name="Cohen L."/>
        </authorList>
    </citation>
    <scope>NUCLEOTIDE SEQUENCE</scope>
    <source>
        <strain evidence="7">CCMP1897</strain>
    </source>
</reference>
<accession>A0A6U9QXF5</accession>
<dbReference type="PANTHER" id="PTHR14513">
    <property type="entry name" value="PROTECTION OF TELOMERES 1"/>
    <property type="match status" value="1"/>
</dbReference>
<keyword evidence="3" id="KW-0779">Telomere</keyword>
<dbReference type="SMART" id="SM00976">
    <property type="entry name" value="Telo_bind"/>
    <property type="match status" value="1"/>
</dbReference>
<evidence type="ECO:0000256" key="1">
    <source>
        <dbReference type="ARBA" id="ARBA00004574"/>
    </source>
</evidence>
<sequence>MPAQKYKYHLLSDAVQMYRPVYPNVYGVIAEYCQPKPTKGTDYVMNVRLVDPSCKGHERIGDGVEVLFFASSLEFFPKPKNPAGEIIRLHRVQVTSFEDKPQFVCKVGPGCHVSFLLFDGSEDGSDVPYHTSTAKYSMERERELGILKYMRGWLNNRETPLTSHKYLRKLFELKSGEGPCDILCKVMHVRRKKRKDGQEDILMFVWDGTDCIPQPLRGGTAESVFESGASLATELVEGWGSLELSQEEIVALKIPRIGTLLPVCFWSHLESTVPQVGDCIRLKSVMVWIHKGQTCALFSSRSNWSYHQPEFMNEYANRTLNNLVSQWAPENAQDLLTTTDFEHIPWSTLREVIADNKPGKYRVLVQLVAYLPHDYNDWCTKVGNGEGEFPAELLPSIGASAKATWVYSCKFLLRDATGTIEALLTGTSAEQFFPGLPPLDPTKNNIWKRTLDGRMQHLLGETTSKDAGEWIQCCVEGYRIKAGTVDEARRYRIFGTMIKPITPVPDNQAGSGV</sequence>
<name>A0A6U9QXF5_9CHLO</name>
<dbReference type="GO" id="GO:0010521">
    <property type="term" value="F:telomerase inhibitor activity"/>
    <property type="evidence" value="ECO:0007669"/>
    <property type="project" value="TreeGrafter"/>
</dbReference>
<dbReference type="GO" id="GO:0000783">
    <property type="term" value="C:nuclear telomere cap complex"/>
    <property type="evidence" value="ECO:0007669"/>
    <property type="project" value="TreeGrafter"/>
</dbReference>
<proteinExistence type="predicted"/>
<evidence type="ECO:0000313" key="6">
    <source>
        <dbReference type="EMBL" id="CAE0610517.1"/>
    </source>
</evidence>
<dbReference type="GO" id="GO:0032210">
    <property type="term" value="P:regulation of telomere maintenance via telomerase"/>
    <property type="evidence" value="ECO:0007669"/>
    <property type="project" value="TreeGrafter"/>
</dbReference>
<feature type="domain" description="Telomeric single stranded DNA binding POT1/Cdc13" evidence="5">
    <location>
        <begin position="8"/>
        <end position="155"/>
    </location>
</feature>